<proteinExistence type="predicted"/>
<protein>
    <submittedName>
        <fullName evidence="1 3">Uncharacterized protein</fullName>
    </submittedName>
</protein>
<reference evidence="1 2" key="2">
    <citation type="submission" date="2018-11" db="EMBL/GenBank/DDBJ databases">
        <authorList>
            <consortium name="Pathogen Informatics"/>
        </authorList>
    </citation>
    <scope>NUCLEOTIDE SEQUENCE [LARGE SCALE GENOMIC DNA]</scope>
</reference>
<evidence type="ECO:0000313" key="1">
    <source>
        <dbReference type="EMBL" id="VDK78443.1"/>
    </source>
</evidence>
<dbReference type="Proteomes" id="UP000267096">
    <property type="component" value="Unassembled WGS sequence"/>
</dbReference>
<gene>
    <name evidence="1" type="ORF">ASIM_LOCUS20625</name>
</gene>
<dbReference type="WBParaSite" id="ASIM_0002125301-mRNA-1">
    <property type="protein sequence ID" value="ASIM_0002125301-mRNA-1"/>
    <property type="gene ID" value="ASIM_0002125301"/>
</dbReference>
<reference evidence="3" key="1">
    <citation type="submission" date="2017-02" db="UniProtKB">
        <authorList>
            <consortium name="WormBaseParasite"/>
        </authorList>
    </citation>
    <scope>IDENTIFICATION</scope>
</reference>
<evidence type="ECO:0000313" key="2">
    <source>
        <dbReference type="Proteomes" id="UP000267096"/>
    </source>
</evidence>
<keyword evidence="2" id="KW-1185">Reference proteome</keyword>
<accession>A0A0M3KJS7</accession>
<dbReference type="AlphaFoldDB" id="A0A0M3KJS7"/>
<organism evidence="3">
    <name type="scientific">Anisakis simplex</name>
    <name type="common">Herring worm</name>
    <dbReference type="NCBI Taxonomy" id="6269"/>
    <lineage>
        <taxon>Eukaryota</taxon>
        <taxon>Metazoa</taxon>
        <taxon>Ecdysozoa</taxon>
        <taxon>Nematoda</taxon>
        <taxon>Chromadorea</taxon>
        <taxon>Rhabditida</taxon>
        <taxon>Spirurina</taxon>
        <taxon>Ascaridomorpha</taxon>
        <taxon>Ascaridoidea</taxon>
        <taxon>Anisakidae</taxon>
        <taxon>Anisakis</taxon>
        <taxon>Anisakis simplex complex</taxon>
    </lineage>
</organism>
<name>A0A0M3KJS7_ANISI</name>
<dbReference type="EMBL" id="UYRR01040147">
    <property type="protein sequence ID" value="VDK78443.1"/>
    <property type="molecule type" value="Genomic_DNA"/>
</dbReference>
<sequence length="156" mass="18226">MGGYGVTMKNAKVYHKPYIMFSTTHLLQPLAWELALGRSFITRPPPWMPDMDDMHFDVTDYRQRWHVLYAKILAWLSLKFRVEFAKNKGLAMVGIEHFTFADLWGNAAFNFQEEIDYMAFPLPGLLLDREPLYWLHNENLVLNKFAQTVGAVTLKK</sequence>
<evidence type="ECO:0000313" key="3">
    <source>
        <dbReference type="WBParaSite" id="ASIM_0002125301-mRNA-1"/>
    </source>
</evidence>